<evidence type="ECO:0000259" key="9">
    <source>
        <dbReference type="Pfam" id="PF21982"/>
    </source>
</evidence>
<dbReference type="InterPro" id="IPR036388">
    <property type="entry name" value="WH-like_DNA-bd_sf"/>
</dbReference>
<keyword evidence="11" id="KW-1185">Reference proteome</keyword>
<dbReference type="EMBL" id="BAABJY010000002">
    <property type="protein sequence ID" value="GAA4863692.1"/>
    <property type="molecule type" value="Genomic_DNA"/>
</dbReference>
<comment type="similarity">
    <text evidence="2 5">Belongs to the RecX family.</text>
</comment>
<evidence type="ECO:0000259" key="8">
    <source>
        <dbReference type="Pfam" id="PF21981"/>
    </source>
</evidence>
<name>A0ABP9DZG1_9GAMM</name>
<protein>
    <recommendedName>
        <fullName evidence="3 5">Regulatory protein RecX</fullName>
    </recommendedName>
</protein>
<comment type="subcellular location">
    <subcellularLocation>
        <location evidence="1 5">Cytoplasm</location>
    </subcellularLocation>
</comment>
<evidence type="ECO:0000313" key="10">
    <source>
        <dbReference type="EMBL" id="GAA4863692.1"/>
    </source>
</evidence>
<dbReference type="InterPro" id="IPR053926">
    <property type="entry name" value="RecX_HTH_1st"/>
</dbReference>
<comment type="function">
    <text evidence="5">Modulates RecA activity.</text>
</comment>
<dbReference type="Proteomes" id="UP001501323">
    <property type="component" value="Unassembled WGS sequence"/>
</dbReference>
<dbReference type="Pfam" id="PF21982">
    <property type="entry name" value="RecX_HTH1"/>
    <property type="match status" value="1"/>
</dbReference>
<evidence type="ECO:0000256" key="3">
    <source>
        <dbReference type="ARBA" id="ARBA00018111"/>
    </source>
</evidence>
<dbReference type="InterPro" id="IPR053925">
    <property type="entry name" value="RecX_HTH_3rd"/>
</dbReference>
<gene>
    <name evidence="5 10" type="primary">recX</name>
    <name evidence="10" type="ORF">GCM10023332_14800</name>
</gene>
<organism evidence="10 11">
    <name type="scientific">Luteimonas vadosa</name>
    <dbReference type="NCBI Taxonomy" id="1165507"/>
    <lineage>
        <taxon>Bacteria</taxon>
        <taxon>Pseudomonadati</taxon>
        <taxon>Pseudomonadota</taxon>
        <taxon>Gammaproteobacteria</taxon>
        <taxon>Lysobacterales</taxon>
        <taxon>Lysobacteraceae</taxon>
        <taxon>Luteimonas</taxon>
    </lineage>
</organism>
<evidence type="ECO:0000256" key="2">
    <source>
        <dbReference type="ARBA" id="ARBA00009695"/>
    </source>
</evidence>
<dbReference type="Pfam" id="PF02631">
    <property type="entry name" value="RecX_HTH2"/>
    <property type="match status" value="1"/>
</dbReference>
<evidence type="ECO:0000313" key="11">
    <source>
        <dbReference type="Proteomes" id="UP001501323"/>
    </source>
</evidence>
<reference evidence="11" key="1">
    <citation type="journal article" date="2019" name="Int. J. Syst. Evol. Microbiol.">
        <title>The Global Catalogue of Microorganisms (GCM) 10K type strain sequencing project: providing services to taxonomists for standard genome sequencing and annotation.</title>
        <authorList>
            <consortium name="The Broad Institute Genomics Platform"/>
            <consortium name="The Broad Institute Genome Sequencing Center for Infectious Disease"/>
            <person name="Wu L."/>
            <person name="Ma J."/>
        </authorList>
    </citation>
    <scope>NUCLEOTIDE SEQUENCE [LARGE SCALE GENOMIC DNA]</scope>
    <source>
        <strain evidence="11">JCM 18392</strain>
    </source>
</reference>
<dbReference type="InterPro" id="IPR053924">
    <property type="entry name" value="RecX_HTH_2nd"/>
</dbReference>
<dbReference type="PANTHER" id="PTHR33602">
    <property type="entry name" value="REGULATORY PROTEIN RECX FAMILY PROTEIN"/>
    <property type="match status" value="1"/>
</dbReference>
<accession>A0ABP9DZG1</accession>
<dbReference type="Pfam" id="PF21981">
    <property type="entry name" value="RecX_HTH3"/>
    <property type="match status" value="1"/>
</dbReference>
<dbReference type="HAMAP" id="MF_01114">
    <property type="entry name" value="RecX"/>
    <property type="match status" value="1"/>
</dbReference>
<sequence length="172" mass="18626">MEKTANPMSSAASAPRKRRHPELSARQRALGLLTRREHSRKELARKLAGSGVEPTEAAEAIDVLGREGWQDDARFATNLAHWRAASGYGPLRIRAELRTHAVDPPLVDAAFAALAQSGEADWEANAKSLLASRYGHALRDPAIQRKAAGYLARRGFDAATVRAACGMDMDEG</sequence>
<dbReference type="InterPro" id="IPR003783">
    <property type="entry name" value="Regulatory_RecX"/>
</dbReference>
<comment type="caution">
    <text evidence="10">The sequence shown here is derived from an EMBL/GenBank/DDBJ whole genome shotgun (WGS) entry which is preliminary data.</text>
</comment>
<proteinExistence type="inferred from homology"/>
<feature type="domain" description="RecX first three-helical" evidence="9">
    <location>
        <begin position="25"/>
        <end position="62"/>
    </location>
</feature>
<evidence type="ECO:0000259" key="7">
    <source>
        <dbReference type="Pfam" id="PF02631"/>
    </source>
</evidence>
<evidence type="ECO:0000256" key="5">
    <source>
        <dbReference type="HAMAP-Rule" id="MF_01114"/>
    </source>
</evidence>
<evidence type="ECO:0000256" key="4">
    <source>
        <dbReference type="ARBA" id="ARBA00022490"/>
    </source>
</evidence>
<dbReference type="PANTHER" id="PTHR33602:SF1">
    <property type="entry name" value="REGULATORY PROTEIN RECX FAMILY PROTEIN"/>
    <property type="match status" value="1"/>
</dbReference>
<keyword evidence="4 5" id="KW-0963">Cytoplasm</keyword>
<evidence type="ECO:0000256" key="6">
    <source>
        <dbReference type="SAM" id="MobiDB-lite"/>
    </source>
</evidence>
<dbReference type="Gene3D" id="1.10.10.10">
    <property type="entry name" value="Winged helix-like DNA-binding domain superfamily/Winged helix DNA-binding domain"/>
    <property type="match status" value="3"/>
</dbReference>
<evidence type="ECO:0000256" key="1">
    <source>
        <dbReference type="ARBA" id="ARBA00004496"/>
    </source>
</evidence>
<feature type="compositionally biased region" description="Polar residues" evidence="6">
    <location>
        <begin position="1"/>
        <end position="12"/>
    </location>
</feature>
<feature type="region of interest" description="Disordered" evidence="6">
    <location>
        <begin position="1"/>
        <end position="37"/>
    </location>
</feature>
<feature type="domain" description="RecX second three-helical" evidence="7">
    <location>
        <begin position="71"/>
        <end position="110"/>
    </location>
</feature>
<feature type="domain" description="RecX third three-helical" evidence="8">
    <location>
        <begin position="124"/>
        <end position="164"/>
    </location>
</feature>